<evidence type="ECO:0000256" key="1">
    <source>
        <dbReference type="SAM" id="MobiDB-lite"/>
    </source>
</evidence>
<keyword evidence="3" id="KW-1185">Reference proteome</keyword>
<dbReference type="Proteomes" id="UP001054252">
    <property type="component" value="Unassembled WGS sequence"/>
</dbReference>
<reference evidence="2 3" key="1">
    <citation type="journal article" date="2021" name="Commun. Biol.">
        <title>The genome of Shorea leprosula (Dipterocarpaceae) highlights the ecological relevance of drought in aseasonal tropical rainforests.</title>
        <authorList>
            <person name="Ng K.K.S."/>
            <person name="Kobayashi M.J."/>
            <person name="Fawcett J.A."/>
            <person name="Hatakeyama M."/>
            <person name="Paape T."/>
            <person name="Ng C.H."/>
            <person name="Ang C.C."/>
            <person name="Tnah L.H."/>
            <person name="Lee C.T."/>
            <person name="Nishiyama T."/>
            <person name="Sese J."/>
            <person name="O'Brien M.J."/>
            <person name="Copetti D."/>
            <person name="Mohd Noor M.I."/>
            <person name="Ong R.C."/>
            <person name="Putra M."/>
            <person name="Sireger I.Z."/>
            <person name="Indrioko S."/>
            <person name="Kosugi Y."/>
            <person name="Izuno A."/>
            <person name="Isagi Y."/>
            <person name="Lee S.L."/>
            <person name="Shimizu K.K."/>
        </authorList>
    </citation>
    <scope>NUCLEOTIDE SEQUENCE [LARGE SCALE GENOMIC DNA]</scope>
    <source>
        <strain evidence="2">214</strain>
    </source>
</reference>
<comment type="caution">
    <text evidence="2">The sequence shown here is derived from an EMBL/GenBank/DDBJ whole genome shotgun (WGS) entry which is preliminary data.</text>
</comment>
<protein>
    <recommendedName>
        <fullName evidence="4">DUF4283 domain-containing protein</fullName>
    </recommendedName>
</protein>
<gene>
    <name evidence="2" type="ORF">SLEP1_g21563</name>
</gene>
<proteinExistence type="predicted"/>
<sequence>MRGRSRVREKLRFMRDDQVRAKDRWTAWNRVKSEYQRLDKHFQEKIDSEWWRNKSFGGFDRGMYNQAKAFFFSNFLDDWNFEQKWQTFKKYGKVLEIHCPNRRGKTKKGSGVFSCHVRAMGGKLILLDSEDKEELRDLINLGQDWLGQWFKEIREWSPSMVATKRFVWLKFQGVPLNSWNSVFFATVANLWGKFITLDENFHKTPCSEDDEEEKEGESWAANSDFGEIQGVANVKDVQNEDYKVAAKDWIEERQSVIQNLKQIHGNINVTSKSNDGQSKGQQIIHIEKVNREKSVEMEVDSFKIVNENAGNENDSVNSSPEDARMIGGSNEMVEQSSSNQRVKEKIRSNESKEKIQKIHELIKYMGRGPIEKGRTDNAEGEASMDGVLLIVRMSKPKKSKEESWVSNR</sequence>
<feature type="compositionally biased region" description="Basic and acidic residues" evidence="1">
    <location>
        <begin position="341"/>
        <end position="351"/>
    </location>
</feature>
<accession>A0AAV5JCF9</accession>
<dbReference type="EMBL" id="BPVZ01000031">
    <property type="protein sequence ID" value="GKV10156.1"/>
    <property type="molecule type" value="Genomic_DNA"/>
</dbReference>
<feature type="region of interest" description="Disordered" evidence="1">
    <location>
        <begin position="331"/>
        <end position="351"/>
    </location>
</feature>
<dbReference type="AlphaFoldDB" id="A0AAV5JCF9"/>
<organism evidence="2 3">
    <name type="scientific">Rubroshorea leprosula</name>
    <dbReference type="NCBI Taxonomy" id="152421"/>
    <lineage>
        <taxon>Eukaryota</taxon>
        <taxon>Viridiplantae</taxon>
        <taxon>Streptophyta</taxon>
        <taxon>Embryophyta</taxon>
        <taxon>Tracheophyta</taxon>
        <taxon>Spermatophyta</taxon>
        <taxon>Magnoliopsida</taxon>
        <taxon>eudicotyledons</taxon>
        <taxon>Gunneridae</taxon>
        <taxon>Pentapetalae</taxon>
        <taxon>rosids</taxon>
        <taxon>malvids</taxon>
        <taxon>Malvales</taxon>
        <taxon>Dipterocarpaceae</taxon>
        <taxon>Rubroshorea</taxon>
    </lineage>
</organism>
<evidence type="ECO:0000313" key="3">
    <source>
        <dbReference type="Proteomes" id="UP001054252"/>
    </source>
</evidence>
<evidence type="ECO:0008006" key="4">
    <source>
        <dbReference type="Google" id="ProtNLM"/>
    </source>
</evidence>
<name>A0AAV5JCF9_9ROSI</name>
<evidence type="ECO:0000313" key="2">
    <source>
        <dbReference type="EMBL" id="GKV10156.1"/>
    </source>
</evidence>